<reference evidence="6" key="1">
    <citation type="journal article" date="2021" name="PeerJ">
        <title>Extensive microbial diversity within the chicken gut microbiome revealed by metagenomics and culture.</title>
        <authorList>
            <person name="Gilroy R."/>
            <person name="Ravi A."/>
            <person name="Getino M."/>
            <person name="Pursley I."/>
            <person name="Horton D.L."/>
            <person name="Alikhan N.F."/>
            <person name="Baker D."/>
            <person name="Gharbi K."/>
            <person name="Hall N."/>
            <person name="Watson M."/>
            <person name="Adriaenssens E.M."/>
            <person name="Foster-Nyarko E."/>
            <person name="Jarju S."/>
            <person name="Secka A."/>
            <person name="Antonio M."/>
            <person name="Oren A."/>
            <person name="Chaudhuri R.R."/>
            <person name="La Ragione R."/>
            <person name="Hildebrand F."/>
            <person name="Pallen M.J."/>
        </authorList>
    </citation>
    <scope>NUCLEOTIDE SEQUENCE</scope>
    <source>
        <strain evidence="6">CHK33-5263</strain>
    </source>
</reference>
<dbReference type="GO" id="GO:0004553">
    <property type="term" value="F:hydrolase activity, hydrolyzing O-glycosyl compounds"/>
    <property type="evidence" value="ECO:0007669"/>
    <property type="project" value="InterPro"/>
</dbReference>
<keyword evidence="4 5" id="KW-0326">Glycosidase</keyword>
<dbReference type="PANTHER" id="PTHR43817">
    <property type="entry name" value="GLYCOSYL HYDROLASE"/>
    <property type="match status" value="1"/>
</dbReference>
<dbReference type="Pfam" id="PF04616">
    <property type="entry name" value="Glyco_hydro_43"/>
    <property type="match status" value="1"/>
</dbReference>
<proteinExistence type="inferred from homology"/>
<evidence type="ECO:0000256" key="5">
    <source>
        <dbReference type="RuleBase" id="RU361187"/>
    </source>
</evidence>
<dbReference type="InterPro" id="IPR016828">
    <property type="entry name" value="Alpha-L-arabinofuranosidase"/>
</dbReference>
<evidence type="ECO:0000256" key="1">
    <source>
        <dbReference type="ARBA" id="ARBA00009865"/>
    </source>
</evidence>
<sequence>MAKYLSPLAPQRADPYLCKRNGKYYFTATCPLYDRLEIRCADTVNGIATAKSRVVWMKHETGELASHIWAPELHYIMGKWVIYFAAGHYPDIWDIRPYALICKGQDPMTDEWEADAVPMQPADEDPYPFTDFSLDMTVFEMKGRWYAVWAQKFGCERAEKPISDLLIAELETPTRLKTVFVRITSPDYDWERDGGFWVNEGPSVLYGPETKGKIYLTYSASATGACYCMGMLTADEDADLLDPRSWSKERWPVLKTNEELKVYGPGHNCFVRGDEDEWLTMVHFRNYEKIVGDPLDDHNRHAHVLKVKFREDGYPLFELNKDELYNTPFENEIQKGIND</sequence>
<keyword evidence="2" id="KW-0732">Signal</keyword>
<evidence type="ECO:0000256" key="2">
    <source>
        <dbReference type="ARBA" id="ARBA00022729"/>
    </source>
</evidence>
<accession>A0A9D2DY41</accession>
<dbReference type="InterPro" id="IPR023296">
    <property type="entry name" value="Glyco_hydro_beta-prop_sf"/>
</dbReference>
<comment type="similarity">
    <text evidence="1 5">Belongs to the glycosyl hydrolase 43 family.</text>
</comment>
<evidence type="ECO:0000313" key="6">
    <source>
        <dbReference type="EMBL" id="HIZ25407.1"/>
    </source>
</evidence>
<dbReference type="InterPro" id="IPR006710">
    <property type="entry name" value="Glyco_hydro_43"/>
</dbReference>
<dbReference type="PIRSF" id="PIRSF025414">
    <property type="entry name" value="Alpha-L-arabinofuranosidase"/>
    <property type="match status" value="1"/>
</dbReference>
<keyword evidence="3 5" id="KW-0378">Hydrolase</keyword>
<organism evidence="6 7">
    <name type="scientific">Candidatus Gallimonas intestinigallinarum</name>
    <dbReference type="NCBI Taxonomy" id="2838604"/>
    <lineage>
        <taxon>Bacteria</taxon>
        <taxon>Bacillati</taxon>
        <taxon>Bacillota</taxon>
        <taxon>Clostridia</taxon>
        <taxon>Candidatus Gallimonas</taxon>
    </lineage>
</organism>
<dbReference type="AlphaFoldDB" id="A0A9D2DY41"/>
<dbReference type="EMBL" id="DXBS01000150">
    <property type="protein sequence ID" value="HIZ25407.1"/>
    <property type="molecule type" value="Genomic_DNA"/>
</dbReference>
<evidence type="ECO:0000256" key="4">
    <source>
        <dbReference type="ARBA" id="ARBA00023295"/>
    </source>
</evidence>
<evidence type="ECO:0000313" key="7">
    <source>
        <dbReference type="Proteomes" id="UP000824044"/>
    </source>
</evidence>
<dbReference type="Gene3D" id="2.115.10.20">
    <property type="entry name" value="Glycosyl hydrolase domain, family 43"/>
    <property type="match status" value="1"/>
</dbReference>
<dbReference type="PANTHER" id="PTHR43817:SF1">
    <property type="entry name" value="HYDROLASE, FAMILY 43, PUTATIVE (AFU_ORTHOLOGUE AFUA_3G01660)-RELATED"/>
    <property type="match status" value="1"/>
</dbReference>
<reference evidence="6" key="2">
    <citation type="submission" date="2021-04" db="EMBL/GenBank/DDBJ databases">
        <authorList>
            <person name="Gilroy R."/>
        </authorList>
    </citation>
    <scope>NUCLEOTIDE SEQUENCE</scope>
    <source>
        <strain evidence="6">CHK33-5263</strain>
    </source>
</reference>
<gene>
    <name evidence="6" type="ORF">H9812_08105</name>
</gene>
<dbReference type="Proteomes" id="UP000824044">
    <property type="component" value="Unassembled WGS sequence"/>
</dbReference>
<evidence type="ECO:0000256" key="3">
    <source>
        <dbReference type="ARBA" id="ARBA00022801"/>
    </source>
</evidence>
<dbReference type="GO" id="GO:0005975">
    <property type="term" value="P:carbohydrate metabolic process"/>
    <property type="evidence" value="ECO:0007669"/>
    <property type="project" value="InterPro"/>
</dbReference>
<protein>
    <submittedName>
        <fullName evidence="6">Family 43 glycosylhydrolase</fullName>
    </submittedName>
</protein>
<comment type="caution">
    <text evidence="6">The sequence shown here is derived from an EMBL/GenBank/DDBJ whole genome shotgun (WGS) entry which is preliminary data.</text>
</comment>
<name>A0A9D2DY41_9FIRM</name>
<dbReference type="SUPFAM" id="SSF75005">
    <property type="entry name" value="Arabinanase/levansucrase/invertase"/>
    <property type="match status" value="1"/>
</dbReference>